<accession>A0ACA9PR95</accession>
<protein>
    <submittedName>
        <fullName evidence="1">11122_t:CDS:1</fullName>
    </submittedName>
</protein>
<dbReference type="Proteomes" id="UP000789702">
    <property type="component" value="Unassembled WGS sequence"/>
</dbReference>
<comment type="caution">
    <text evidence="1">The sequence shown here is derived from an EMBL/GenBank/DDBJ whole genome shotgun (WGS) entry which is preliminary data.</text>
</comment>
<feature type="non-terminal residue" evidence="1">
    <location>
        <position position="1"/>
    </location>
</feature>
<proteinExistence type="predicted"/>
<keyword evidence="2" id="KW-1185">Reference proteome</keyword>
<evidence type="ECO:0000313" key="1">
    <source>
        <dbReference type="EMBL" id="CAG8720829.1"/>
    </source>
</evidence>
<feature type="non-terminal residue" evidence="1">
    <location>
        <position position="73"/>
    </location>
</feature>
<organism evidence="1 2">
    <name type="scientific">Dentiscutata heterogama</name>
    <dbReference type="NCBI Taxonomy" id="1316150"/>
    <lineage>
        <taxon>Eukaryota</taxon>
        <taxon>Fungi</taxon>
        <taxon>Fungi incertae sedis</taxon>
        <taxon>Mucoromycota</taxon>
        <taxon>Glomeromycotina</taxon>
        <taxon>Glomeromycetes</taxon>
        <taxon>Diversisporales</taxon>
        <taxon>Gigasporaceae</taxon>
        <taxon>Dentiscutata</taxon>
    </lineage>
</organism>
<evidence type="ECO:0000313" key="2">
    <source>
        <dbReference type="Proteomes" id="UP000789702"/>
    </source>
</evidence>
<name>A0ACA9PR95_9GLOM</name>
<gene>
    <name evidence="1" type="ORF">DHETER_LOCUS12823</name>
</gene>
<reference evidence="1" key="1">
    <citation type="submission" date="2021-06" db="EMBL/GenBank/DDBJ databases">
        <authorList>
            <person name="Kallberg Y."/>
            <person name="Tangrot J."/>
            <person name="Rosling A."/>
        </authorList>
    </citation>
    <scope>NUCLEOTIDE SEQUENCE</scope>
    <source>
        <strain evidence="1">IL203A</strain>
    </source>
</reference>
<dbReference type="EMBL" id="CAJVPU010032833">
    <property type="protein sequence ID" value="CAG8720829.1"/>
    <property type="molecule type" value="Genomic_DNA"/>
</dbReference>
<sequence length="73" mass="8789">HPETIADHNYIYKVDWTEVNKNVNYYIGEKVGSSLHDKENKFILFYPIQYNEFNTRDYNSIIAVVEQFEIEKL</sequence>